<accession>A0ABS8VR60</accession>
<protein>
    <submittedName>
        <fullName evidence="1">Uncharacterized protein</fullName>
    </submittedName>
</protein>
<reference evidence="1 2" key="1">
    <citation type="journal article" date="2021" name="BMC Genomics">
        <title>Datura genome reveals duplications of psychoactive alkaloid biosynthetic genes and high mutation rate following tissue culture.</title>
        <authorList>
            <person name="Rajewski A."/>
            <person name="Carter-House D."/>
            <person name="Stajich J."/>
            <person name="Litt A."/>
        </authorList>
    </citation>
    <scope>NUCLEOTIDE SEQUENCE [LARGE SCALE GENOMIC DNA]</scope>
    <source>
        <strain evidence="1">AR-01</strain>
    </source>
</reference>
<organism evidence="1 2">
    <name type="scientific">Datura stramonium</name>
    <name type="common">Jimsonweed</name>
    <name type="synonym">Common thornapple</name>
    <dbReference type="NCBI Taxonomy" id="4076"/>
    <lineage>
        <taxon>Eukaryota</taxon>
        <taxon>Viridiplantae</taxon>
        <taxon>Streptophyta</taxon>
        <taxon>Embryophyta</taxon>
        <taxon>Tracheophyta</taxon>
        <taxon>Spermatophyta</taxon>
        <taxon>Magnoliopsida</taxon>
        <taxon>eudicotyledons</taxon>
        <taxon>Gunneridae</taxon>
        <taxon>Pentapetalae</taxon>
        <taxon>asterids</taxon>
        <taxon>lamiids</taxon>
        <taxon>Solanales</taxon>
        <taxon>Solanaceae</taxon>
        <taxon>Solanoideae</taxon>
        <taxon>Datureae</taxon>
        <taxon>Datura</taxon>
    </lineage>
</organism>
<gene>
    <name evidence="1" type="ORF">HAX54_040629</name>
</gene>
<feature type="non-terminal residue" evidence="1">
    <location>
        <position position="1"/>
    </location>
</feature>
<evidence type="ECO:0000313" key="2">
    <source>
        <dbReference type="Proteomes" id="UP000823775"/>
    </source>
</evidence>
<keyword evidence="2" id="KW-1185">Reference proteome</keyword>
<comment type="caution">
    <text evidence="1">The sequence shown here is derived from an EMBL/GenBank/DDBJ whole genome shotgun (WGS) entry which is preliminary data.</text>
</comment>
<evidence type="ECO:0000313" key="1">
    <source>
        <dbReference type="EMBL" id="MCE0482174.1"/>
    </source>
</evidence>
<dbReference type="Proteomes" id="UP000823775">
    <property type="component" value="Unassembled WGS sequence"/>
</dbReference>
<proteinExistence type="predicted"/>
<sequence length="92" mass="10195">VIGYLSLNRLRKENFGRSSLATWGILDPGERIFRIFLILILSADEELVVGVPLVSLYKSSLNSMWAWAKEVIAPYNSSRFAAVALDGLLPKG</sequence>
<feature type="non-terminal residue" evidence="1">
    <location>
        <position position="92"/>
    </location>
</feature>
<dbReference type="EMBL" id="JACEIK010005769">
    <property type="protein sequence ID" value="MCE0482174.1"/>
    <property type="molecule type" value="Genomic_DNA"/>
</dbReference>
<name>A0ABS8VR60_DATST</name>